<dbReference type="InterPro" id="IPR001457">
    <property type="entry name" value="NADH_UbQ/plastoQ_OxRdtase_su6"/>
</dbReference>
<evidence type="ECO:0000313" key="3">
    <source>
        <dbReference type="EMBL" id="MBG3877608.1"/>
    </source>
</evidence>
<keyword evidence="2" id="KW-0812">Transmembrane</keyword>
<keyword evidence="2" id="KW-0874">Quinone</keyword>
<dbReference type="Gene3D" id="1.20.120.1200">
    <property type="entry name" value="NADH-ubiquinone/plastoquinone oxidoreductase chain 6, subunit NuoJ"/>
    <property type="match status" value="1"/>
</dbReference>
<sequence length="168" mass="17991">METPAILAFGFYFLVIVVGCFMAVGCASLVRALVGLVATLLGVAGMYLLLNAPFMAFMQILIYVGAICVLIFFALMLARADADGDEADPAPAARTFKGVLAAMLPGALLAPILMLHPTASKMIPAEVPLAELGRRLMEDYVLPFELISMVLLISMAGAVLLVWERRDK</sequence>
<comment type="function">
    <text evidence="2">NDH-1 shuttles electrons from NADH, via FMN and iron-sulfur (Fe-S) centers, to quinones in the respiratory chain. Couples the redox reaction to proton translocation (for every two electrons transferred, four hydrogen ions are translocated across the cytoplasmic membrane), and thus conserves the redox energy in a proton gradient.</text>
</comment>
<dbReference type="EMBL" id="VRYY01000332">
    <property type="protein sequence ID" value="MBG3877608.1"/>
    <property type="molecule type" value="Genomic_DNA"/>
</dbReference>
<dbReference type="EC" id="7.1.1.-" evidence="2"/>
<feature type="transmembrane region" description="Helical" evidence="2">
    <location>
        <begin position="32"/>
        <end position="50"/>
    </location>
</feature>
<dbReference type="PANTHER" id="PTHR33269:SF17">
    <property type="entry name" value="NADH-UBIQUINONE OXIDOREDUCTASE CHAIN 6"/>
    <property type="match status" value="1"/>
</dbReference>
<keyword evidence="2" id="KW-1003">Cell membrane</keyword>
<feature type="transmembrane region" description="Helical" evidence="2">
    <location>
        <begin position="140"/>
        <end position="163"/>
    </location>
</feature>
<evidence type="ECO:0000313" key="4">
    <source>
        <dbReference type="Proteomes" id="UP001194469"/>
    </source>
</evidence>
<comment type="catalytic activity">
    <reaction evidence="2">
        <text>a quinone + NADH + 5 H(+)(in) = a quinol + NAD(+) + 4 H(+)(out)</text>
        <dbReference type="Rhea" id="RHEA:57888"/>
        <dbReference type="ChEBI" id="CHEBI:15378"/>
        <dbReference type="ChEBI" id="CHEBI:24646"/>
        <dbReference type="ChEBI" id="CHEBI:57540"/>
        <dbReference type="ChEBI" id="CHEBI:57945"/>
        <dbReference type="ChEBI" id="CHEBI:132124"/>
    </reaction>
</comment>
<keyword evidence="2" id="KW-0472">Membrane</keyword>
<name>A0ABS0J5A1_9BACT</name>
<reference evidence="3 4" key="1">
    <citation type="submission" date="2019-08" db="EMBL/GenBank/DDBJ databases">
        <authorList>
            <person name="Luo N."/>
        </authorList>
    </citation>
    <scope>NUCLEOTIDE SEQUENCE [LARGE SCALE GENOMIC DNA]</scope>
    <source>
        <strain evidence="3 4">NCIMB 9442</strain>
    </source>
</reference>
<comment type="similarity">
    <text evidence="1 2">Belongs to the complex I subunit 6 family.</text>
</comment>
<dbReference type="RefSeq" id="WP_196609707.1">
    <property type="nucleotide sequence ID" value="NZ_VRYY01000332.1"/>
</dbReference>
<gene>
    <name evidence="3" type="ORF">FVW20_11430</name>
</gene>
<dbReference type="InterPro" id="IPR042106">
    <property type="entry name" value="Nuo/plastoQ_OxRdtase_6_NuoJ"/>
</dbReference>
<keyword evidence="4" id="KW-1185">Reference proteome</keyword>
<evidence type="ECO:0000256" key="2">
    <source>
        <dbReference type="RuleBase" id="RU004429"/>
    </source>
</evidence>
<feature type="transmembrane region" description="Helical" evidence="2">
    <location>
        <begin position="56"/>
        <end position="78"/>
    </location>
</feature>
<keyword evidence="2" id="KW-1133">Transmembrane helix</keyword>
<proteinExistence type="inferred from homology"/>
<dbReference type="Pfam" id="PF00499">
    <property type="entry name" value="Oxidored_q3"/>
    <property type="match status" value="1"/>
</dbReference>
<evidence type="ECO:0000256" key="1">
    <source>
        <dbReference type="ARBA" id="ARBA00005698"/>
    </source>
</evidence>
<accession>A0ABS0J5A1</accession>
<dbReference type="PANTHER" id="PTHR33269">
    <property type="entry name" value="NADH-UBIQUINONE OXIDOREDUCTASE CHAIN 6"/>
    <property type="match status" value="1"/>
</dbReference>
<feature type="transmembrane region" description="Helical" evidence="2">
    <location>
        <begin position="99"/>
        <end position="120"/>
    </location>
</feature>
<feature type="transmembrane region" description="Helical" evidence="2">
    <location>
        <begin position="6"/>
        <end position="25"/>
    </location>
</feature>
<comment type="caution">
    <text evidence="3">The sequence shown here is derived from an EMBL/GenBank/DDBJ whole genome shotgun (WGS) entry which is preliminary data.</text>
</comment>
<keyword evidence="2" id="KW-0520">NAD</keyword>
<protein>
    <recommendedName>
        <fullName evidence="2">NADH-quinone oxidoreductase subunit J</fullName>
        <ecNumber evidence="2">7.1.1.-</ecNumber>
    </recommendedName>
</protein>
<dbReference type="Proteomes" id="UP001194469">
    <property type="component" value="Unassembled WGS sequence"/>
</dbReference>
<organism evidence="3 4">
    <name type="scientific">Nitratidesulfovibrio oxamicus</name>
    <dbReference type="NCBI Taxonomy" id="32016"/>
    <lineage>
        <taxon>Bacteria</taxon>
        <taxon>Pseudomonadati</taxon>
        <taxon>Thermodesulfobacteriota</taxon>
        <taxon>Desulfovibrionia</taxon>
        <taxon>Desulfovibrionales</taxon>
        <taxon>Desulfovibrionaceae</taxon>
        <taxon>Nitratidesulfovibrio</taxon>
    </lineage>
</organism>
<comment type="subcellular location">
    <subcellularLocation>
        <location evidence="2">Cell membrane</location>
        <topology evidence="2">Multi-pass membrane protein</topology>
    </subcellularLocation>
</comment>